<sequence length="165" mass="17793">MPIQYAQSVCLNGHQASDNVSWGVQTTGFCDKCGAKLISICPSCKNPIPGSIDPNDYNSDVFILGGPTVTPVPKYCNSCGKPYPWTQSAIDSAKELIEMSELDSTDKESFNESIPDLLVDTPKTKLAITKFKIYTSKIGSGIADGLKEVLVDVVSETVKRAIWGV</sequence>
<dbReference type="Proteomes" id="UP000004625">
    <property type="component" value="Unassembled WGS sequence"/>
</dbReference>
<evidence type="ECO:0000313" key="2">
    <source>
        <dbReference type="Proteomes" id="UP000004625"/>
    </source>
</evidence>
<dbReference type="AlphaFoldDB" id="G9ZRP6"/>
<dbReference type="RefSeq" id="WP_008214309.1">
    <property type="nucleotide sequence ID" value="NZ_JH415055.1"/>
</dbReference>
<dbReference type="EMBL" id="AGEY01000184">
    <property type="protein sequence ID" value="EHL96264.1"/>
    <property type="molecule type" value="Genomic_DNA"/>
</dbReference>
<dbReference type="eggNOG" id="COG4306">
    <property type="taxonomic scope" value="Bacteria"/>
</dbReference>
<keyword evidence="2" id="KW-1185">Reference proteome</keyword>
<comment type="caution">
    <text evidence="1">The sequence shown here is derived from an EMBL/GenBank/DDBJ whole genome shotgun (WGS) entry which is preliminary data.</text>
</comment>
<dbReference type="STRING" id="797515.HMPREF9103_02407"/>
<dbReference type="InterPro" id="IPR016891">
    <property type="entry name" value="DUF2321"/>
</dbReference>
<dbReference type="HOGENOM" id="CLU_137813_0_0_9"/>
<proteinExistence type="predicted"/>
<organism evidence="1 2">
    <name type="scientific">Lentilactobacillus parafarraginis F0439</name>
    <dbReference type="NCBI Taxonomy" id="797515"/>
    <lineage>
        <taxon>Bacteria</taxon>
        <taxon>Bacillati</taxon>
        <taxon>Bacillota</taxon>
        <taxon>Bacilli</taxon>
        <taxon>Lactobacillales</taxon>
        <taxon>Lactobacillaceae</taxon>
        <taxon>Lentilactobacillus</taxon>
    </lineage>
</organism>
<evidence type="ECO:0000313" key="1">
    <source>
        <dbReference type="EMBL" id="EHL96264.1"/>
    </source>
</evidence>
<evidence type="ECO:0008006" key="3">
    <source>
        <dbReference type="Google" id="ProtNLM"/>
    </source>
</evidence>
<protein>
    <recommendedName>
        <fullName evidence="3">DUF2321 domain-containing protein</fullName>
    </recommendedName>
</protein>
<name>G9ZRP6_9LACO</name>
<dbReference type="Pfam" id="PF10083">
    <property type="entry name" value="DUF2321"/>
    <property type="match status" value="1"/>
</dbReference>
<reference evidence="1 2" key="1">
    <citation type="submission" date="2011-09" db="EMBL/GenBank/DDBJ databases">
        <authorList>
            <person name="Weinstock G."/>
            <person name="Sodergren E."/>
            <person name="Clifton S."/>
            <person name="Fulton L."/>
            <person name="Fulton B."/>
            <person name="Courtney L."/>
            <person name="Fronick C."/>
            <person name="Harrison M."/>
            <person name="Strong C."/>
            <person name="Farmer C."/>
            <person name="Delahaunty K."/>
            <person name="Markovic C."/>
            <person name="Hall O."/>
            <person name="Minx P."/>
            <person name="Tomlinson C."/>
            <person name="Mitreva M."/>
            <person name="Hou S."/>
            <person name="Chen J."/>
            <person name="Wollam A."/>
            <person name="Pepin K.H."/>
            <person name="Johnson M."/>
            <person name="Bhonagiri V."/>
            <person name="Zhang X."/>
            <person name="Suruliraj S."/>
            <person name="Warren W."/>
            <person name="Chinwalla A."/>
            <person name="Mardis E.R."/>
            <person name="Wilson R.K."/>
        </authorList>
    </citation>
    <scope>NUCLEOTIDE SEQUENCE [LARGE SCALE GENOMIC DNA]</scope>
    <source>
        <strain evidence="1 2">F0439</strain>
    </source>
</reference>
<gene>
    <name evidence="1" type="ORF">HMPREF9103_02407</name>
</gene>
<accession>G9ZRP6</accession>